<keyword evidence="2" id="KW-1133">Transmembrane helix</keyword>
<keyword evidence="4" id="KW-1185">Reference proteome</keyword>
<name>A0A1G9E4Q4_9HYPH</name>
<reference evidence="4" key="1">
    <citation type="submission" date="2016-10" db="EMBL/GenBank/DDBJ databases">
        <authorList>
            <person name="Varghese N."/>
            <person name="Submissions S."/>
        </authorList>
    </citation>
    <scope>NUCLEOTIDE SEQUENCE [LARGE SCALE GENOMIC DNA]</scope>
    <source>
        <strain evidence="4">CGMCC 1.11022</strain>
    </source>
</reference>
<keyword evidence="2" id="KW-0812">Transmembrane</keyword>
<evidence type="ECO:0000256" key="1">
    <source>
        <dbReference type="SAM" id="MobiDB-lite"/>
    </source>
</evidence>
<accession>A0A1G9E4Q4</accession>
<proteinExistence type="predicted"/>
<dbReference type="EMBL" id="FNEE01000019">
    <property type="protein sequence ID" value="SDK71084.1"/>
    <property type="molecule type" value="Genomic_DNA"/>
</dbReference>
<dbReference type="Proteomes" id="UP000198894">
    <property type="component" value="Unassembled WGS sequence"/>
</dbReference>
<gene>
    <name evidence="3" type="ORF">SAMN05428953_11958</name>
</gene>
<evidence type="ECO:0000313" key="4">
    <source>
        <dbReference type="Proteomes" id="UP000198894"/>
    </source>
</evidence>
<keyword evidence="2" id="KW-0472">Membrane</keyword>
<dbReference type="AlphaFoldDB" id="A0A1G9E4Q4"/>
<feature type="transmembrane region" description="Helical" evidence="2">
    <location>
        <begin position="70"/>
        <end position="92"/>
    </location>
</feature>
<feature type="region of interest" description="Disordered" evidence="1">
    <location>
        <begin position="152"/>
        <end position="177"/>
    </location>
</feature>
<evidence type="ECO:0000256" key="2">
    <source>
        <dbReference type="SAM" id="Phobius"/>
    </source>
</evidence>
<evidence type="ECO:0000313" key="3">
    <source>
        <dbReference type="EMBL" id="SDK71084.1"/>
    </source>
</evidence>
<sequence>MPPRSRSQRNGTKGGYNLTPDNFRNLVRHSKAACNKSPPVGIRLRRSWFTCDRIWTRRRARTTVYSMSRFVRILAVVFLAAFALGTAAHAAALTDMSLKMSMAEMDGDMPDCQNCPGDDGQASACDQFCVTSLVAICTPAAAELPHFAGIVSLPPGEPSDGRTGPPEPYPPRTTFLS</sequence>
<protein>
    <submittedName>
        <fullName evidence="3">Uncharacterized protein</fullName>
    </submittedName>
</protein>
<organism evidence="3 4">
    <name type="scientific">Mesorhizobium muleiense</name>
    <dbReference type="NCBI Taxonomy" id="1004279"/>
    <lineage>
        <taxon>Bacteria</taxon>
        <taxon>Pseudomonadati</taxon>
        <taxon>Pseudomonadota</taxon>
        <taxon>Alphaproteobacteria</taxon>
        <taxon>Hyphomicrobiales</taxon>
        <taxon>Phyllobacteriaceae</taxon>
        <taxon>Mesorhizobium</taxon>
    </lineage>
</organism>